<accession>A0A4Z2E5M0</accession>
<dbReference type="AlphaFoldDB" id="A0A4Z2E5M0"/>
<feature type="compositionally biased region" description="Basic and acidic residues" evidence="1">
    <location>
        <begin position="1"/>
        <end position="15"/>
    </location>
</feature>
<gene>
    <name evidence="2" type="ORF">EYF80_065860</name>
</gene>
<evidence type="ECO:0000313" key="3">
    <source>
        <dbReference type="Proteomes" id="UP000314294"/>
    </source>
</evidence>
<proteinExistence type="predicted"/>
<dbReference type="EMBL" id="SRLO01016670">
    <property type="protein sequence ID" value="TNN24017.1"/>
    <property type="molecule type" value="Genomic_DNA"/>
</dbReference>
<evidence type="ECO:0000256" key="1">
    <source>
        <dbReference type="SAM" id="MobiDB-lite"/>
    </source>
</evidence>
<sequence length="80" mass="8854">MSARSIEADADHLEYSPDAPLGARQQVYTHRQVEVMDNGDTGGHDEGGASITQEEPIRSRAANHRETAQGLQHETQDRTR</sequence>
<organism evidence="2 3">
    <name type="scientific">Liparis tanakae</name>
    <name type="common">Tanaka's snailfish</name>
    <dbReference type="NCBI Taxonomy" id="230148"/>
    <lineage>
        <taxon>Eukaryota</taxon>
        <taxon>Metazoa</taxon>
        <taxon>Chordata</taxon>
        <taxon>Craniata</taxon>
        <taxon>Vertebrata</taxon>
        <taxon>Euteleostomi</taxon>
        <taxon>Actinopterygii</taxon>
        <taxon>Neopterygii</taxon>
        <taxon>Teleostei</taxon>
        <taxon>Neoteleostei</taxon>
        <taxon>Acanthomorphata</taxon>
        <taxon>Eupercaria</taxon>
        <taxon>Perciformes</taxon>
        <taxon>Cottioidei</taxon>
        <taxon>Cottales</taxon>
        <taxon>Liparidae</taxon>
        <taxon>Liparis</taxon>
    </lineage>
</organism>
<feature type="region of interest" description="Disordered" evidence="1">
    <location>
        <begin position="35"/>
        <end position="80"/>
    </location>
</feature>
<feature type="region of interest" description="Disordered" evidence="1">
    <location>
        <begin position="1"/>
        <end position="23"/>
    </location>
</feature>
<feature type="compositionally biased region" description="Basic and acidic residues" evidence="1">
    <location>
        <begin position="55"/>
        <end position="67"/>
    </location>
</feature>
<dbReference type="Proteomes" id="UP000314294">
    <property type="component" value="Unassembled WGS sequence"/>
</dbReference>
<keyword evidence="3" id="KW-1185">Reference proteome</keyword>
<comment type="caution">
    <text evidence="2">The sequence shown here is derived from an EMBL/GenBank/DDBJ whole genome shotgun (WGS) entry which is preliminary data.</text>
</comment>
<protein>
    <submittedName>
        <fullName evidence="2">Uncharacterized protein</fullName>
    </submittedName>
</protein>
<reference evidence="2 3" key="1">
    <citation type="submission" date="2019-03" db="EMBL/GenBank/DDBJ databases">
        <title>First draft genome of Liparis tanakae, snailfish: a comprehensive survey of snailfish specific genes.</title>
        <authorList>
            <person name="Kim W."/>
            <person name="Song I."/>
            <person name="Jeong J.-H."/>
            <person name="Kim D."/>
            <person name="Kim S."/>
            <person name="Ryu S."/>
            <person name="Song J.Y."/>
            <person name="Lee S.K."/>
        </authorList>
    </citation>
    <scope>NUCLEOTIDE SEQUENCE [LARGE SCALE GENOMIC DNA]</scope>
    <source>
        <tissue evidence="2">Muscle</tissue>
    </source>
</reference>
<name>A0A4Z2E5M0_9TELE</name>
<evidence type="ECO:0000313" key="2">
    <source>
        <dbReference type="EMBL" id="TNN24017.1"/>
    </source>
</evidence>